<evidence type="ECO:0000313" key="2">
    <source>
        <dbReference type="EMBL" id="GMA24540.1"/>
    </source>
</evidence>
<evidence type="ECO:0008006" key="4">
    <source>
        <dbReference type="Google" id="ProtNLM"/>
    </source>
</evidence>
<sequence length="83" mass="8905">MGSDKMRRAQPAEPAETEVRRDDMRDDTIDESVPAGAASRTKAGFSKSGRRVAEAATGAKDTVRDAVQDVGKTVADATRHVFK</sequence>
<evidence type="ECO:0000256" key="1">
    <source>
        <dbReference type="SAM" id="MobiDB-lite"/>
    </source>
</evidence>
<protein>
    <recommendedName>
        <fullName evidence="4">CsbD family protein</fullName>
    </recommendedName>
</protein>
<feature type="region of interest" description="Disordered" evidence="1">
    <location>
        <begin position="1"/>
        <end position="51"/>
    </location>
</feature>
<dbReference type="Proteomes" id="UP001157091">
    <property type="component" value="Unassembled WGS sequence"/>
</dbReference>
<dbReference type="EMBL" id="BSUK01000001">
    <property type="protein sequence ID" value="GMA24540.1"/>
    <property type="molecule type" value="Genomic_DNA"/>
</dbReference>
<accession>A0ABQ6I430</accession>
<gene>
    <name evidence="2" type="ORF">GCM10025864_22990</name>
</gene>
<organism evidence="2 3">
    <name type="scientific">Luteimicrobium album</name>
    <dbReference type="NCBI Taxonomy" id="1054550"/>
    <lineage>
        <taxon>Bacteria</taxon>
        <taxon>Bacillati</taxon>
        <taxon>Actinomycetota</taxon>
        <taxon>Actinomycetes</taxon>
        <taxon>Micrococcales</taxon>
        <taxon>Luteimicrobium</taxon>
    </lineage>
</organism>
<reference evidence="3" key="1">
    <citation type="journal article" date="2019" name="Int. J. Syst. Evol. Microbiol.">
        <title>The Global Catalogue of Microorganisms (GCM) 10K type strain sequencing project: providing services to taxonomists for standard genome sequencing and annotation.</title>
        <authorList>
            <consortium name="The Broad Institute Genomics Platform"/>
            <consortium name="The Broad Institute Genome Sequencing Center for Infectious Disease"/>
            <person name="Wu L."/>
            <person name="Ma J."/>
        </authorList>
    </citation>
    <scope>NUCLEOTIDE SEQUENCE [LARGE SCALE GENOMIC DNA]</scope>
    <source>
        <strain evidence="3">NBRC 106348</strain>
    </source>
</reference>
<dbReference type="RefSeq" id="WP_284293310.1">
    <property type="nucleotide sequence ID" value="NZ_BSUK01000001.1"/>
</dbReference>
<evidence type="ECO:0000313" key="3">
    <source>
        <dbReference type="Proteomes" id="UP001157091"/>
    </source>
</evidence>
<proteinExistence type="predicted"/>
<comment type="caution">
    <text evidence="2">The sequence shown here is derived from an EMBL/GenBank/DDBJ whole genome shotgun (WGS) entry which is preliminary data.</text>
</comment>
<name>A0ABQ6I430_9MICO</name>
<feature type="compositionally biased region" description="Basic and acidic residues" evidence="1">
    <location>
        <begin position="17"/>
        <end position="27"/>
    </location>
</feature>
<keyword evidence="3" id="KW-1185">Reference proteome</keyword>